<dbReference type="SUPFAM" id="SSF58014">
    <property type="entry name" value="Coiled-coil domain of nucleotide exchange factor GrpE"/>
    <property type="match status" value="1"/>
</dbReference>
<dbReference type="InterPro" id="IPR013805">
    <property type="entry name" value="GrpE_CC"/>
</dbReference>
<evidence type="ECO:0000256" key="12">
    <source>
        <dbReference type="RuleBase" id="RU004478"/>
    </source>
</evidence>
<feature type="compositionally biased region" description="Basic and acidic residues" evidence="13">
    <location>
        <begin position="1"/>
        <end position="17"/>
    </location>
</feature>
<dbReference type="PRINTS" id="PR00773">
    <property type="entry name" value="GRPEPROTEIN"/>
</dbReference>
<evidence type="ECO:0000256" key="4">
    <source>
        <dbReference type="ARBA" id="ARBA00022490"/>
    </source>
</evidence>
<dbReference type="SUPFAM" id="SSF51064">
    <property type="entry name" value="Head domain of nucleotide exchange factor GrpE"/>
    <property type="match status" value="1"/>
</dbReference>
<dbReference type="PANTHER" id="PTHR21237">
    <property type="entry name" value="GRPE PROTEIN"/>
    <property type="match status" value="1"/>
</dbReference>
<comment type="function">
    <text evidence="7 10 11">Participates actively in the response to hyperosmotic and heat shock by preventing the aggregation of stress-denatured proteins, in association with DnaK and GrpE. It is the nucleotide exchange factor for DnaK and may function as a thermosensor. Unfolded proteins bind initially to DnaJ; upon interaction with the DnaJ-bound protein, DnaK hydrolyzes its bound ATP, resulting in the formation of a stable complex. GrpE releases ADP from DnaK; ATP binding to DnaK triggers the release of the substrate protein, thus completing the reaction cycle. Several rounds of ATP-dependent interactions between DnaJ, DnaK and GrpE are required for fully efficient folding.</text>
</comment>
<evidence type="ECO:0000256" key="3">
    <source>
        <dbReference type="ARBA" id="ARBA00011738"/>
    </source>
</evidence>
<organism evidence="14 15">
    <name type="scientific">Eiseniibacteriota bacterium</name>
    <dbReference type="NCBI Taxonomy" id="2212470"/>
    <lineage>
        <taxon>Bacteria</taxon>
        <taxon>Candidatus Eiseniibacteriota</taxon>
    </lineage>
</organism>
<dbReference type="GO" id="GO:0051087">
    <property type="term" value="F:protein-folding chaperone binding"/>
    <property type="evidence" value="ECO:0007669"/>
    <property type="project" value="InterPro"/>
</dbReference>
<comment type="subcellular location">
    <subcellularLocation>
        <location evidence="1 10">Cytoplasm</location>
    </subcellularLocation>
</comment>
<comment type="subunit">
    <text evidence="3 10">Homodimer.</text>
</comment>
<keyword evidence="6 10" id="KW-0143">Chaperone</keyword>
<evidence type="ECO:0000256" key="8">
    <source>
        <dbReference type="ARBA" id="ARBA00072274"/>
    </source>
</evidence>
<reference evidence="14 15" key="1">
    <citation type="journal article" date="2019" name="Nat. Microbiol.">
        <title>Mediterranean grassland soil C-N compound turnover is dependent on rainfall and depth, and is mediated by genomically divergent microorganisms.</title>
        <authorList>
            <person name="Diamond S."/>
            <person name="Andeer P.F."/>
            <person name="Li Z."/>
            <person name="Crits-Christoph A."/>
            <person name="Burstein D."/>
            <person name="Anantharaman K."/>
            <person name="Lane K.R."/>
            <person name="Thomas B.C."/>
            <person name="Pan C."/>
            <person name="Northen T.R."/>
            <person name="Banfield J.F."/>
        </authorList>
    </citation>
    <scope>NUCLEOTIDE SEQUENCE [LARGE SCALE GENOMIC DNA]</scope>
    <source>
        <strain evidence="14">WS_9</strain>
    </source>
</reference>
<dbReference type="GO" id="GO:0006457">
    <property type="term" value="P:protein folding"/>
    <property type="evidence" value="ECO:0007669"/>
    <property type="project" value="InterPro"/>
</dbReference>
<protein>
    <recommendedName>
        <fullName evidence="8 10">Protein GrpE</fullName>
    </recommendedName>
    <alternativeName>
        <fullName evidence="9 10">HSP-70 cofactor</fullName>
    </alternativeName>
</protein>
<dbReference type="Gene3D" id="2.30.22.10">
    <property type="entry name" value="Head domain of nucleotide exchange factor GrpE"/>
    <property type="match status" value="1"/>
</dbReference>
<dbReference type="GO" id="GO:0051082">
    <property type="term" value="F:unfolded protein binding"/>
    <property type="evidence" value="ECO:0007669"/>
    <property type="project" value="TreeGrafter"/>
</dbReference>
<keyword evidence="4 10" id="KW-0963">Cytoplasm</keyword>
<feature type="region of interest" description="Disordered" evidence="13">
    <location>
        <begin position="1"/>
        <end position="24"/>
    </location>
</feature>
<evidence type="ECO:0000256" key="9">
    <source>
        <dbReference type="ARBA" id="ARBA00076414"/>
    </source>
</evidence>
<gene>
    <name evidence="10" type="primary">grpE</name>
    <name evidence="14" type="ORF">E6K79_01990</name>
</gene>
<evidence type="ECO:0000256" key="1">
    <source>
        <dbReference type="ARBA" id="ARBA00004496"/>
    </source>
</evidence>
<keyword evidence="5 10" id="KW-0346">Stress response</keyword>
<dbReference type="GO" id="GO:0005737">
    <property type="term" value="C:cytoplasm"/>
    <property type="evidence" value="ECO:0007669"/>
    <property type="project" value="UniProtKB-SubCell"/>
</dbReference>
<name>A0A538TST7_UNCEI</name>
<dbReference type="HAMAP" id="MF_01151">
    <property type="entry name" value="GrpE"/>
    <property type="match status" value="1"/>
</dbReference>
<dbReference type="PANTHER" id="PTHR21237:SF23">
    <property type="entry name" value="GRPE PROTEIN HOMOLOG, MITOCHONDRIAL"/>
    <property type="match status" value="1"/>
</dbReference>
<dbReference type="GO" id="GO:0000774">
    <property type="term" value="F:adenyl-nucleotide exchange factor activity"/>
    <property type="evidence" value="ECO:0007669"/>
    <property type="project" value="InterPro"/>
</dbReference>
<dbReference type="InterPro" id="IPR000740">
    <property type="entry name" value="GrpE"/>
</dbReference>
<proteinExistence type="inferred from homology"/>
<evidence type="ECO:0000256" key="11">
    <source>
        <dbReference type="RuleBase" id="RU000639"/>
    </source>
</evidence>
<comment type="caution">
    <text evidence="14">The sequence shown here is derived from an EMBL/GenBank/DDBJ whole genome shotgun (WGS) entry which is preliminary data.</text>
</comment>
<dbReference type="InterPro" id="IPR009012">
    <property type="entry name" value="GrpE_head"/>
</dbReference>
<evidence type="ECO:0000256" key="2">
    <source>
        <dbReference type="ARBA" id="ARBA00009054"/>
    </source>
</evidence>
<evidence type="ECO:0000313" key="14">
    <source>
        <dbReference type="EMBL" id="TMQ66703.1"/>
    </source>
</evidence>
<dbReference type="PROSITE" id="PS01071">
    <property type="entry name" value="GRPE"/>
    <property type="match status" value="1"/>
</dbReference>
<dbReference type="Gene3D" id="3.90.20.20">
    <property type="match status" value="1"/>
</dbReference>
<dbReference type="Pfam" id="PF01025">
    <property type="entry name" value="GrpE"/>
    <property type="match status" value="1"/>
</dbReference>
<dbReference type="GO" id="GO:0042803">
    <property type="term" value="F:protein homodimerization activity"/>
    <property type="evidence" value="ECO:0007669"/>
    <property type="project" value="InterPro"/>
</dbReference>
<accession>A0A538TST7</accession>
<evidence type="ECO:0000256" key="10">
    <source>
        <dbReference type="HAMAP-Rule" id="MF_01151"/>
    </source>
</evidence>
<sequence>MNARKREEAAEQERADPGLEAEAPDPAIAELARLRAREDELLRALAEQQNVNRRRRQEMDAAVIYAQEDLMREILPVLDDFERALKAMEGKAGESILSGIGMIYDRLVRILEKQGVTPIRPQGVPFDPALHEAVAEQAGTGATPGTIVEVVQPGYRFRDRVLRHAKVIVAGPSGTAAPETTTPSGAPR</sequence>
<dbReference type="EMBL" id="VBOZ01000008">
    <property type="protein sequence ID" value="TMQ66703.1"/>
    <property type="molecule type" value="Genomic_DNA"/>
</dbReference>
<evidence type="ECO:0000256" key="6">
    <source>
        <dbReference type="ARBA" id="ARBA00023186"/>
    </source>
</evidence>
<evidence type="ECO:0000256" key="5">
    <source>
        <dbReference type="ARBA" id="ARBA00023016"/>
    </source>
</evidence>
<dbReference type="FunFam" id="2.30.22.10:FF:000001">
    <property type="entry name" value="Protein GrpE"/>
    <property type="match status" value="1"/>
</dbReference>
<evidence type="ECO:0000313" key="15">
    <source>
        <dbReference type="Proteomes" id="UP000317691"/>
    </source>
</evidence>
<comment type="similarity">
    <text evidence="2 10 12">Belongs to the GrpE family.</text>
</comment>
<dbReference type="Proteomes" id="UP000317691">
    <property type="component" value="Unassembled WGS sequence"/>
</dbReference>
<evidence type="ECO:0000256" key="13">
    <source>
        <dbReference type="SAM" id="MobiDB-lite"/>
    </source>
</evidence>
<dbReference type="AlphaFoldDB" id="A0A538TST7"/>
<dbReference type="CDD" id="cd00446">
    <property type="entry name" value="GrpE"/>
    <property type="match status" value="1"/>
</dbReference>
<evidence type="ECO:0000256" key="7">
    <source>
        <dbReference type="ARBA" id="ARBA00053401"/>
    </source>
</evidence>